<dbReference type="EMBL" id="MCBQ01009618">
    <property type="protein sequence ID" value="RKF72916.1"/>
    <property type="molecule type" value="Genomic_DNA"/>
</dbReference>
<evidence type="ECO:0000313" key="2">
    <source>
        <dbReference type="Proteomes" id="UP000283383"/>
    </source>
</evidence>
<protein>
    <submittedName>
        <fullName evidence="1">Uncharacterized protein</fullName>
    </submittedName>
</protein>
<accession>A0A420IEF3</accession>
<name>A0A420IEF3_9PEZI</name>
<organism evidence="1 2">
    <name type="scientific">Golovinomyces cichoracearum</name>
    <dbReference type="NCBI Taxonomy" id="62708"/>
    <lineage>
        <taxon>Eukaryota</taxon>
        <taxon>Fungi</taxon>
        <taxon>Dikarya</taxon>
        <taxon>Ascomycota</taxon>
        <taxon>Pezizomycotina</taxon>
        <taxon>Leotiomycetes</taxon>
        <taxon>Erysiphales</taxon>
        <taxon>Erysiphaceae</taxon>
        <taxon>Golovinomyces</taxon>
    </lineage>
</organism>
<keyword evidence="2" id="KW-1185">Reference proteome</keyword>
<comment type="caution">
    <text evidence="1">The sequence shown here is derived from an EMBL/GenBank/DDBJ whole genome shotgun (WGS) entry which is preliminary data.</text>
</comment>
<reference evidence="1 2" key="1">
    <citation type="journal article" date="2018" name="BMC Genomics">
        <title>Comparative genome analyses reveal sequence features reflecting distinct modes of host-adaptation between dicot and monocot powdery mildew.</title>
        <authorList>
            <person name="Wu Y."/>
            <person name="Ma X."/>
            <person name="Pan Z."/>
            <person name="Kale S.D."/>
            <person name="Song Y."/>
            <person name="King H."/>
            <person name="Zhang Q."/>
            <person name="Presley C."/>
            <person name="Deng X."/>
            <person name="Wei C.I."/>
            <person name="Xiao S."/>
        </authorList>
    </citation>
    <scope>NUCLEOTIDE SEQUENCE [LARGE SCALE GENOMIC DNA]</scope>
    <source>
        <strain evidence="1">UMSG3</strain>
    </source>
</reference>
<gene>
    <name evidence="1" type="ORF">GcM3_096025</name>
</gene>
<proteinExistence type="predicted"/>
<dbReference type="AlphaFoldDB" id="A0A420IEF3"/>
<evidence type="ECO:0000313" key="1">
    <source>
        <dbReference type="EMBL" id="RKF72916.1"/>
    </source>
</evidence>
<sequence length="149" mass="17099">MDTKIHTLAEKFNYLIESKHQYARAIDALTRQLVQLIISQSIAPASADSKKISYSPTKENFQVDLYTFAHLIYRQLTSPPPPSPQPTATEIGKAVLDMLKDTRTKISNTDKNVDRVLENMDFQYDQMYQQSSRNYDQLIACLGEILERI</sequence>
<dbReference type="Proteomes" id="UP000283383">
    <property type="component" value="Unassembled WGS sequence"/>
</dbReference>